<keyword evidence="6" id="KW-0206">Cytoskeleton</keyword>
<evidence type="ECO:0000256" key="6">
    <source>
        <dbReference type="ARBA" id="ARBA00023212"/>
    </source>
</evidence>
<feature type="compositionally biased region" description="Low complexity" evidence="7">
    <location>
        <begin position="1"/>
        <end position="18"/>
    </location>
</feature>
<name>A0A8C0WGX8_CASCN</name>
<keyword evidence="3" id="KW-0813">Transport</keyword>
<dbReference type="GO" id="GO:0030705">
    <property type="term" value="P:cytoskeleton-dependent intracellular transport"/>
    <property type="evidence" value="ECO:0007669"/>
    <property type="project" value="TreeGrafter"/>
</dbReference>
<evidence type="ECO:0000313" key="8">
    <source>
        <dbReference type="Ensembl" id="ENSCCNP00000010052.1"/>
    </source>
</evidence>
<dbReference type="GO" id="GO:0070507">
    <property type="term" value="P:regulation of microtubule cytoskeleton organization"/>
    <property type="evidence" value="ECO:0007669"/>
    <property type="project" value="TreeGrafter"/>
</dbReference>
<dbReference type="GO" id="GO:0005798">
    <property type="term" value="C:Golgi-associated vesicle"/>
    <property type="evidence" value="ECO:0007669"/>
    <property type="project" value="TreeGrafter"/>
</dbReference>
<dbReference type="InterPro" id="IPR007882">
    <property type="entry name" value="MAP6"/>
</dbReference>
<organism evidence="8">
    <name type="scientific">Castor canadensis</name>
    <name type="common">American beaver</name>
    <dbReference type="NCBI Taxonomy" id="51338"/>
    <lineage>
        <taxon>Eukaryota</taxon>
        <taxon>Metazoa</taxon>
        <taxon>Chordata</taxon>
        <taxon>Craniata</taxon>
        <taxon>Vertebrata</taxon>
        <taxon>Euteleostomi</taxon>
        <taxon>Mammalia</taxon>
        <taxon>Eutheria</taxon>
        <taxon>Euarchontoglires</taxon>
        <taxon>Glires</taxon>
        <taxon>Rodentia</taxon>
        <taxon>Castorimorpha</taxon>
        <taxon>Castoridae</taxon>
        <taxon>Castor</taxon>
    </lineage>
</organism>
<proteinExistence type="inferred from homology"/>
<dbReference type="GO" id="GO:0005801">
    <property type="term" value="C:cis-Golgi network"/>
    <property type="evidence" value="ECO:0007669"/>
    <property type="project" value="TreeGrafter"/>
</dbReference>
<keyword evidence="5" id="KW-0493">Microtubule</keyword>
<feature type="compositionally biased region" description="Basic and acidic residues" evidence="7">
    <location>
        <begin position="281"/>
        <end position="295"/>
    </location>
</feature>
<dbReference type="Ensembl" id="ENSCCNT00000013225.1">
    <property type="protein sequence ID" value="ENSCCNP00000010052.1"/>
    <property type="gene ID" value="ENSCCNG00000010549.1"/>
</dbReference>
<evidence type="ECO:0000256" key="3">
    <source>
        <dbReference type="ARBA" id="ARBA00022448"/>
    </source>
</evidence>
<dbReference type="PANTHER" id="PTHR14759">
    <property type="entry name" value="STOP PROTEIN"/>
    <property type="match status" value="1"/>
</dbReference>
<comment type="similarity">
    <text evidence="2">Belongs to the STOP family.</text>
</comment>
<keyword evidence="4" id="KW-0963">Cytoplasm</keyword>
<evidence type="ECO:0000256" key="1">
    <source>
        <dbReference type="ARBA" id="ARBA00004245"/>
    </source>
</evidence>
<comment type="subcellular location">
    <subcellularLocation>
        <location evidence="1">Cytoplasm</location>
        <location evidence="1">Cytoskeleton</location>
    </subcellularLocation>
</comment>
<feature type="region of interest" description="Disordered" evidence="7">
    <location>
        <begin position="230"/>
        <end position="295"/>
    </location>
</feature>
<feature type="compositionally biased region" description="Low complexity" evidence="7">
    <location>
        <begin position="48"/>
        <end position="64"/>
    </location>
</feature>
<dbReference type="GO" id="GO:0030424">
    <property type="term" value="C:axon"/>
    <property type="evidence" value="ECO:0007669"/>
    <property type="project" value="TreeGrafter"/>
</dbReference>
<dbReference type="GO" id="GO:0000226">
    <property type="term" value="P:microtubule cytoskeleton organization"/>
    <property type="evidence" value="ECO:0007669"/>
    <property type="project" value="InterPro"/>
</dbReference>
<dbReference type="GO" id="GO:0030425">
    <property type="term" value="C:dendrite"/>
    <property type="evidence" value="ECO:0007669"/>
    <property type="project" value="TreeGrafter"/>
</dbReference>
<reference evidence="8" key="1">
    <citation type="submission" date="2023-09" db="UniProtKB">
        <authorList>
            <consortium name="Ensembl"/>
        </authorList>
    </citation>
    <scope>IDENTIFICATION</scope>
</reference>
<evidence type="ECO:0000256" key="2">
    <source>
        <dbReference type="ARBA" id="ARBA00005728"/>
    </source>
</evidence>
<evidence type="ECO:0008006" key="9">
    <source>
        <dbReference type="Google" id="ProtNLM"/>
    </source>
</evidence>
<dbReference type="GO" id="GO:0008017">
    <property type="term" value="F:microtubule binding"/>
    <property type="evidence" value="ECO:0007669"/>
    <property type="project" value="InterPro"/>
</dbReference>
<evidence type="ECO:0000256" key="5">
    <source>
        <dbReference type="ARBA" id="ARBA00022701"/>
    </source>
</evidence>
<feature type="compositionally biased region" description="Low complexity" evidence="7">
    <location>
        <begin position="140"/>
        <end position="156"/>
    </location>
</feature>
<feature type="region of interest" description="Disordered" evidence="7">
    <location>
        <begin position="1"/>
        <end position="194"/>
    </location>
</feature>
<protein>
    <recommendedName>
        <fullName evidence="9">Microtubule-associated protein 6</fullName>
    </recommendedName>
</protein>
<feature type="compositionally biased region" description="Low complexity" evidence="7">
    <location>
        <begin position="94"/>
        <end position="110"/>
    </location>
</feature>
<evidence type="ECO:0000256" key="7">
    <source>
        <dbReference type="SAM" id="MobiDB-lite"/>
    </source>
</evidence>
<dbReference type="GO" id="GO:0005516">
    <property type="term" value="F:calmodulin binding"/>
    <property type="evidence" value="ECO:0007669"/>
    <property type="project" value="InterPro"/>
</dbReference>
<dbReference type="GO" id="GO:0005874">
    <property type="term" value="C:microtubule"/>
    <property type="evidence" value="ECO:0007669"/>
    <property type="project" value="UniProtKB-KW"/>
</dbReference>
<dbReference type="PANTHER" id="PTHR14759:SF29">
    <property type="entry name" value="MICROTUBULE-ASSOCIATED PROTEIN 6"/>
    <property type="match status" value="1"/>
</dbReference>
<dbReference type="GO" id="GO:0050772">
    <property type="term" value="P:positive regulation of axonogenesis"/>
    <property type="evidence" value="ECO:0007669"/>
    <property type="project" value="TreeGrafter"/>
</dbReference>
<evidence type="ECO:0000256" key="4">
    <source>
        <dbReference type="ARBA" id="ARBA00022490"/>
    </source>
</evidence>
<dbReference type="AlphaFoldDB" id="A0A8C0WGX8"/>
<accession>A0A8C0WGX8</accession>
<sequence>VPAQAQAEEGGPAAGKASGADERDTRRKAGPAWMVRRTEGHDQTSVPAIQAQAEEGGPAAGKASGADERDTRRKAGPAWMVRRTEGHDQTPVPAIQAQAEEGGPAAGKASGADERDTRRKAGPAWMVRRTEGHDQTPVPAIQAQAEEGGPAAGKASGADERDTRRKAGPAWMVRRTEGHDQTQATGPEGGKGRAVADALNRQIREEVTSAVSSSYRNEFKAWTDIKPVKPIKAKPQYKPPDDKMAHETSYSAQFKGEANKPTTADNKVIDRRRIRSLYSEPFKEPPKESRPACWR</sequence>
<dbReference type="GO" id="GO:0048813">
    <property type="term" value="P:dendrite morphogenesis"/>
    <property type="evidence" value="ECO:0007669"/>
    <property type="project" value="TreeGrafter"/>
</dbReference>